<organism evidence="1 2">
    <name type="scientific">Dioscorea alata</name>
    <name type="common">Purple yam</name>
    <dbReference type="NCBI Taxonomy" id="55571"/>
    <lineage>
        <taxon>Eukaryota</taxon>
        <taxon>Viridiplantae</taxon>
        <taxon>Streptophyta</taxon>
        <taxon>Embryophyta</taxon>
        <taxon>Tracheophyta</taxon>
        <taxon>Spermatophyta</taxon>
        <taxon>Magnoliopsida</taxon>
        <taxon>Liliopsida</taxon>
        <taxon>Dioscoreales</taxon>
        <taxon>Dioscoreaceae</taxon>
        <taxon>Dioscorea</taxon>
    </lineage>
</organism>
<name>A0ACB7UZ27_DIOAL</name>
<comment type="caution">
    <text evidence="1">The sequence shown here is derived from an EMBL/GenBank/DDBJ whole genome shotgun (WGS) entry which is preliminary data.</text>
</comment>
<dbReference type="EMBL" id="CM037023">
    <property type="protein sequence ID" value="KAH7666048.1"/>
    <property type="molecule type" value="Genomic_DNA"/>
</dbReference>
<reference evidence="2" key="1">
    <citation type="journal article" date="2022" name="Nat. Commun.">
        <title>Chromosome evolution and the genetic basis of agronomically important traits in greater yam.</title>
        <authorList>
            <person name="Bredeson J.V."/>
            <person name="Lyons J.B."/>
            <person name="Oniyinde I.O."/>
            <person name="Okereke N.R."/>
            <person name="Kolade O."/>
            <person name="Nnabue I."/>
            <person name="Nwadili C.O."/>
            <person name="Hribova E."/>
            <person name="Parker M."/>
            <person name="Nwogha J."/>
            <person name="Shu S."/>
            <person name="Carlson J."/>
            <person name="Kariba R."/>
            <person name="Muthemba S."/>
            <person name="Knop K."/>
            <person name="Barton G.J."/>
            <person name="Sherwood A.V."/>
            <person name="Lopez-Montes A."/>
            <person name="Asiedu R."/>
            <person name="Jamnadass R."/>
            <person name="Muchugi A."/>
            <person name="Goodstein D."/>
            <person name="Egesi C.N."/>
            <person name="Featherston J."/>
            <person name="Asfaw A."/>
            <person name="Simpson G.G."/>
            <person name="Dolezel J."/>
            <person name="Hendre P.S."/>
            <person name="Van Deynze A."/>
            <person name="Kumar P.L."/>
            <person name="Obidiegwu J.E."/>
            <person name="Bhattacharjee R."/>
            <person name="Rokhsar D.S."/>
        </authorList>
    </citation>
    <scope>NUCLEOTIDE SEQUENCE [LARGE SCALE GENOMIC DNA]</scope>
    <source>
        <strain evidence="2">cv. TDa95/00328</strain>
    </source>
</reference>
<accession>A0ACB7UZ27</accession>
<proteinExistence type="predicted"/>
<gene>
    <name evidence="1" type="ORF">IHE45_13G075400</name>
</gene>
<evidence type="ECO:0000313" key="2">
    <source>
        <dbReference type="Proteomes" id="UP000827976"/>
    </source>
</evidence>
<evidence type="ECO:0000313" key="1">
    <source>
        <dbReference type="EMBL" id="KAH7666048.1"/>
    </source>
</evidence>
<keyword evidence="2" id="KW-1185">Reference proteome</keyword>
<protein>
    <submittedName>
        <fullName evidence="1">Uncharacterized protein</fullName>
    </submittedName>
</protein>
<sequence length="66" mass="7464">MAMAVAFWRPSVTSLILDVSRTMKKLDCFGAISRRSLANMGWCSLVLLYVHICCQDLIEFLPVRGE</sequence>
<dbReference type="Proteomes" id="UP000827976">
    <property type="component" value="Chromosome 13"/>
</dbReference>